<accession>A0AAX2EDC1</accession>
<protein>
    <submittedName>
        <fullName evidence="1">Uncharacterized protein</fullName>
    </submittedName>
</protein>
<reference evidence="1 2" key="1">
    <citation type="submission" date="2016-10" db="EMBL/GenBank/DDBJ databases">
        <authorList>
            <person name="Varghese N."/>
            <person name="Submissions S."/>
        </authorList>
    </citation>
    <scope>NUCLEOTIDE SEQUENCE [LARGE SCALE GENOMIC DNA]</scope>
    <source>
        <strain evidence="1 2">DSM 21619</strain>
    </source>
</reference>
<gene>
    <name evidence="1" type="ORF">SAMN04489762_1131</name>
</gene>
<sequence length="139" mass="16341">MCLILWENMKNNTFAIYEGKEYAAGIKADGKIILRSEDFQAELFGFENKKIADNTISVKYVHQNDIEQIYKKRIEAIHKGYKFEVVETKGDMISIVTMTGDYKIWEKLSMNLIEKGIYQKWINKDDAIMYEIKDKILIK</sequence>
<proteinExistence type="predicted"/>
<comment type="caution">
    <text evidence="1">The sequence shown here is derived from an EMBL/GenBank/DDBJ whole genome shotgun (WGS) entry which is preliminary data.</text>
</comment>
<evidence type="ECO:0000313" key="2">
    <source>
        <dbReference type="Proteomes" id="UP000199735"/>
    </source>
</evidence>
<dbReference type="AlphaFoldDB" id="A0AAX2EDC1"/>
<dbReference type="Proteomes" id="UP000199735">
    <property type="component" value="Unassembled WGS sequence"/>
</dbReference>
<evidence type="ECO:0000313" key="1">
    <source>
        <dbReference type="EMBL" id="SEM82233.1"/>
    </source>
</evidence>
<organism evidence="1 2">
    <name type="scientific">Terribacillus saccharophilus</name>
    <dbReference type="NCBI Taxonomy" id="361277"/>
    <lineage>
        <taxon>Bacteria</taxon>
        <taxon>Bacillati</taxon>
        <taxon>Bacillota</taxon>
        <taxon>Bacilli</taxon>
        <taxon>Bacillales</taxon>
        <taxon>Bacillaceae</taxon>
        <taxon>Terribacillus</taxon>
    </lineage>
</organism>
<name>A0AAX2EDC1_9BACI</name>
<dbReference type="EMBL" id="FOCD01000001">
    <property type="protein sequence ID" value="SEM82233.1"/>
    <property type="molecule type" value="Genomic_DNA"/>
</dbReference>